<organism evidence="1 2">
    <name type="scientific">Cnephaeus nilssonii</name>
    <name type="common">Northern bat</name>
    <name type="synonym">Eptesicus nilssonii</name>
    <dbReference type="NCBI Taxonomy" id="3371016"/>
    <lineage>
        <taxon>Eukaryota</taxon>
        <taxon>Metazoa</taxon>
        <taxon>Chordata</taxon>
        <taxon>Craniata</taxon>
        <taxon>Vertebrata</taxon>
        <taxon>Euteleostomi</taxon>
        <taxon>Mammalia</taxon>
        <taxon>Eutheria</taxon>
        <taxon>Laurasiatheria</taxon>
        <taxon>Chiroptera</taxon>
        <taxon>Yangochiroptera</taxon>
        <taxon>Vespertilionidae</taxon>
        <taxon>Cnephaeus</taxon>
    </lineage>
</organism>
<dbReference type="AlphaFoldDB" id="A0AA40I183"/>
<evidence type="ECO:0000313" key="1">
    <source>
        <dbReference type="EMBL" id="KAK1340700.1"/>
    </source>
</evidence>
<proteinExistence type="predicted"/>
<keyword evidence="2" id="KW-1185">Reference proteome</keyword>
<name>A0AA40I183_CNENI</name>
<reference evidence="1" key="1">
    <citation type="submission" date="2023-06" db="EMBL/GenBank/DDBJ databases">
        <title>Reference genome for the Northern bat (Eptesicus nilssonii), a most northern bat species.</title>
        <authorList>
            <person name="Laine V.N."/>
            <person name="Pulliainen A.T."/>
            <person name="Lilley T.M."/>
        </authorList>
    </citation>
    <scope>NUCLEOTIDE SEQUENCE</scope>
    <source>
        <strain evidence="1">BLF_Eptnil</strain>
        <tissue evidence="1">Kidney</tissue>
    </source>
</reference>
<dbReference type="Proteomes" id="UP001177744">
    <property type="component" value="Unassembled WGS sequence"/>
</dbReference>
<accession>A0AA40I183</accession>
<dbReference type="EMBL" id="JAULJE010000007">
    <property type="protein sequence ID" value="KAK1340700.1"/>
    <property type="molecule type" value="Genomic_DNA"/>
</dbReference>
<comment type="caution">
    <text evidence="1">The sequence shown here is derived from an EMBL/GenBank/DDBJ whole genome shotgun (WGS) entry which is preliminary data.</text>
</comment>
<gene>
    <name evidence="1" type="ORF">QTO34_017091</name>
</gene>
<sequence length="109" mass="12212">MSGSSSITTLKKVLQQLQLEGFGGAQMRPSCEAMQAAVGPWAFFWVFWVSLTQLPFVRGPVHDLIMHLVHQRAGFPPVHQAFRKPPARRRLSKALVLEQTAGQLPRFGF</sequence>
<evidence type="ECO:0000313" key="2">
    <source>
        <dbReference type="Proteomes" id="UP001177744"/>
    </source>
</evidence>
<protein>
    <submittedName>
        <fullName evidence="1">Uncharacterized protein</fullName>
    </submittedName>
</protein>